<evidence type="ECO:0000256" key="1">
    <source>
        <dbReference type="SAM" id="MobiDB-lite"/>
    </source>
</evidence>
<dbReference type="AlphaFoldDB" id="A0A9D3WTU2"/>
<comment type="caution">
    <text evidence="2">The sequence shown here is derived from an EMBL/GenBank/DDBJ whole genome shotgun (WGS) entry which is preliminary data.</text>
</comment>
<feature type="region of interest" description="Disordered" evidence="1">
    <location>
        <begin position="73"/>
        <end position="125"/>
    </location>
</feature>
<organism evidence="2 3">
    <name type="scientific">Mauremys mutica</name>
    <name type="common">yellowpond turtle</name>
    <dbReference type="NCBI Taxonomy" id="74926"/>
    <lineage>
        <taxon>Eukaryota</taxon>
        <taxon>Metazoa</taxon>
        <taxon>Chordata</taxon>
        <taxon>Craniata</taxon>
        <taxon>Vertebrata</taxon>
        <taxon>Euteleostomi</taxon>
        <taxon>Archelosauria</taxon>
        <taxon>Testudinata</taxon>
        <taxon>Testudines</taxon>
        <taxon>Cryptodira</taxon>
        <taxon>Durocryptodira</taxon>
        <taxon>Testudinoidea</taxon>
        <taxon>Geoemydidae</taxon>
        <taxon>Geoemydinae</taxon>
        <taxon>Mauremys</taxon>
    </lineage>
</organism>
<feature type="region of interest" description="Disordered" evidence="1">
    <location>
        <begin position="32"/>
        <end position="53"/>
    </location>
</feature>
<accession>A0A9D3WTU2</accession>
<keyword evidence="3" id="KW-1185">Reference proteome</keyword>
<dbReference type="Proteomes" id="UP000827986">
    <property type="component" value="Unassembled WGS sequence"/>
</dbReference>
<dbReference type="EMBL" id="JAHDVG010000486">
    <property type="protein sequence ID" value="KAH1167228.1"/>
    <property type="molecule type" value="Genomic_DNA"/>
</dbReference>
<name>A0A9D3WTU2_9SAUR</name>
<sequence length="125" mass="13489">MYGDFRGHLVQRPLCSQAAAVDYRHLCHFLTPQGHKDSKDLTPSPPAVGQEPDTMGAVAGYIWDLHSSQVSLQPLPTSHTAKASPRPPRTPLGELALPRSSVGQDGNWRELAMPGPVADVKQGKC</sequence>
<evidence type="ECO:0000313" key="3">
    <source>
        <dbReference type="Proteomes" id="UP000827986"/>
    </source>
</evidence>
<evidence type="ECO:0000313" key="2">
    <source>
        <dbReference type="EMBL" id="KAH1167228.1"/>
    </source>
</evidence>
<proteinExistence type="predicted"/>
<gene>
    <name evidence="2" type="ORF">KIL84_002711</name>
</gene>
<reference evidence="2" key="1">
    <citation type="submission" date="2021-09" db="EMBL/GenBank/DDBJ databases">
        <title>The genome of Mauremys mutica provides insights into the evolution of semi-aquatic lifestyle.</title>
        <authorList>
            <person name="Gong S."/>
            <person name="Gao Y."/>
        </authorList>
    </citation>
    <scope>NUCLEOTIDE SEQUENCE</scope>
    <source>
        <strain evidence="2">MM-2020</strain>
        <tissue evidence="2">Muscle</tissue>
    </source>
</reference>
<protein>
    <submittedName>
        <fullName evidence="2">Uncharacterized protein</fullName>
    </submittedName>
</protein>